<name>A0A8S5V2G7_9CAUD</name>
<dbReference type="EMBL" id="BK016184">
    <property type="protein sequence ID" value="DAG00944.1"/>
    <property type="molecule type" value="Genomic_DNA"/>
</dbReference>
<feature type="transmembrane region" description="Helical" evidence="1">
    <location>
        <begin position="21"/>
        <end position="41"/>
    </location>
</feature>
<proteinExistence type="predicted"/>
<organism evidence="2">
    <name type="scientific">CrAss-like virus sp. ctelJ1</name>
    <dbReference type="NCBI Taxonomy" id="2825838"/>
    <lineage>
        <taxon>Viruses</taxon>
        <taxon>Duplodnaviria</taxon>
        <taxon>Heunggongvirae</taxon>
        <taxon>Uroviricota</taxon>
        <taxon>Caudoviricetes</taxon>
        <taxon>Crassvirales</taxon>
    </lineage>
</organism>
<keyword evidence="1" id="KW-1133">Transmembrane helix</keyword>
<accession>A0A8S5V2G7</accession>
<protein>
    <submittedName>
        <fullName evidence="2">Uncharacterized protein</fullName>
    </submittedName>
</protein>
<keyword evidence="1" id="KW-0812">Transmembrane</keyword>
<feature type="transmembrane region" description="Helical" evidence="1">
    <location>
        <begin position="61"/>
        <end position="78"/>
    </location>
</feature>
<reference evidence="2" key="1">
    <citation type="journal article" date="2021" name="Proc. Natl. Acad. Sci. U.S.A.">
        <title>A Catalog of Tens of Thousands of Viruses from Human Metagenomes Reveals Hidden Associations with Chronic Diseases.</title>
        <authorList>
            <person name="Tisza M.J."/>
            <person name="Buck C.B."/>
        </authorList>
    </citation>
    <scope>NUCLEOTIDE SEQUENCE</scope>
    <source>
        <strain evidence="2">CtelJ1</strain>
    </source>
</reference>
<evidence type="ECO:0000313" key="2">
    <source>
        <dbReference type="EMBL" id="DAG00944.1"/>
    </source>
</evidence>
<sequence length="132" mass="14481">MILSGISHMYLITRLSSIRDAFLFILIIAATVAVLTGIIVLSFSNDDEDDNACFKRIKKCFITAVVAVVLSGIGLVFVPKTNEALLIYGVGTTIDYVDSNETIKQLPDKAVQALDKYLDSLNKDVENKNSHN</sequence>
<evidence type="ECO:0000256" key="1">
    <source>
        <dbReference type="SAM" id="Phobius"/>
    </source>
</evidence>
<keyword evidence="1" id="KW-0472">Membrane</keyword>